<dbReference type="SUPFAM" id="SSF54523">
    <property type="entry name" value="Pili subunits"/>
    <property type="match status" value="1"/>
</dbReference>
<evidence type="ECO:0000256" key="2">
    <source>
        <dbReference type="SAM" id="Phobius"/>
    </source>
</evidence>
<dbReference type="InterPro" id="IPR045584">
    <property type="entry name" value="Pilin-like"/>
</dbReference>
<evidence type="ECO:0000313" key="4">
    <source>
        <dbReference type="Proteomes" id="UP000320179"/>
    </source>
</evidence>
<evidence type="ECO:0000256" key="1">
    <source>
        <dbReference type="SAM" id="MobiDB-lite"/>
    </source>
</evidence>
<protein>
    <submittedName>
        <fullName evidence="3">Fimbrial protein</fullName>
    </submittedName>
</protein>
<keyword evidence="2" id="KW-0472">Membrane</keyword>
<organism evidence="3 4">
    <name type="scientific">Myxococcus xanthus</name>
    <dbReference type="NCBI Taxonomy" id="34"/>
    <lineage>
        <taxon>Bacteria</taxon>
        <taxon>Pseudomonadati</taxon>
        <taxon>Myxococcota</taxon>
        <taxon>Myxococcia</taxon>
        <taxon>Myxococcales</taxon>
        <taxon>Cystobacterineae</taxon>
        <taxon>Myxococcaceae</taxon>
        <taxon>Myxococcus</taxon>
    </lineage>
</organism>
<proteinExistence type="predicted"/>
<keyword evidence="2" id="KW-0812">Transmembrane</keyword>
<feature type="compositionally biased region" description="Polar residues" evidence="1">
    <location>
        <begin position="237"/>
        <end position="246"/>
    </location>
</feature>
<accession>A0AAE6G7Z4</accession>
<dbReference type="AlphaFoldDB" id="A0AAE6G7Z4"/>
<keyword evidence="2" id="KW-1133">Transmembrane helix</keyword>
<dbReference type="Gene3D" id="3.30.700.10">
    <property type="entry name" value="Glycoprotein, Type 4 Pilin"/>
    <property type="match status" value="1"/>
</dbReference>
<evidence type="ECO:0000313" key="3">
    <source>
        <dbReference type="EMBL" id="QDE72641.1"/>
    </source>
</evidence>
<dbReference type="Pfam" id="PF14245">
    <property type="entry name" value="Pilin_PilA"/>
    <property type="match status" value="1"/>
</dbReference>
<dbReference type="Proteomes" id="UP000320179">
    <property type="component" value="Chromosome"/>
</dbReference>
<name>A0AAE6G7Z4_MYXXA</name>
<sequence>MPALVCGSHVCQGALSMAANLECPKCGSELDVTGRGPGAIVRCACGNLSSVPKRSYWGSPRGVVLALGLFFLCPCVGVLAAIAIPNYNKLPVRSKQQECKTNLRGLFSAQRSHNAEHGTFEPRILKAGFIPERGNRYAYFTGTGPLVARDTEEDEVPADAGGIGVDRSRDASRRAITLADLPAWVSRQVGVFGTCPDCYVTMACAGNIDIDDTVDVWLISTGTLKDESGEAVPPGTPTNVVNDVDG</sequence>
<dbReference type="EMBL" id="CP017174">
    <property type="protein sequence ID" value="QDE72641.1"/>
    <property type="molecule type" value="Genomic_DNA"/>
</dbReference>
<dbReference type="InterPro" id="IPR028188">
    <property type="entry name" value="Pilin_PilA"/>
</dbReference>
<reference evidence="3 4" key="1">
    <citation type="journal article" date="2019" name="Science">
        <title>Social genes are selection hotspots in kin groups of a soil microbe.</title>
        <authorList>
            <person name="Wielgoss S."/>
            <person name="Wolfensberger R."/>
            <person name="Sun L."/>
            <person name="Fiegna F."/>
            <person name="Velicer G.J."/>
        </authorList>
    </citation>
    <scope>NUCLEOTIDE SEQUENCE [LARGE SCALE GENOMIC DNA]</scope>
    <source>
        <strain evidence="3 4">MC3.5.9c15</strain>
    </source>
</reference>
<feature type="transmembrane region" description="Helical" evidence="2">
    <location>
        <begin position="63"/>
        <end position="84"/>
    </location>
</feature>
<feature type="region of interest" description="Disordered" evidence="1">
    <location>
        <begin position="226"/>
        <end position="246"/>
    </location>
</feature>
<gene>
    <name evidence="3" type="ORF">BHS09_28400</name>
</gene>